<organism evidence="10">
    <name type="scientific">Opuntia streptacantha</name>
    <name type="common">Prickly pear cactus</name>
    <name type="synonym">Opuntia cardona</name>
    <dbReference type="NCBI Taxonomy" id="393608"/>
    <lineage>
        <taxon>Eukaryota</taxon>
        <taxon>Viridiplantae</taxon>
        <taxon>Streptophyta</taxon>
        <taxon>Embryophyta</taxon>
        <taxon>Tracheophyta</taxon>
        <taxon>Spermatophyta</taxon>
        <taxon>Magnoliopsida</taxon>
        <taxon>eudicotyledons</taxon>
        <taxon>Gunneridae</taxon>
        <taxon>Pentapetalae</taxon>
        <taxon>Caryophyllales</taxon>
        <taxon>Cactineae</taxon>
        <taxon>Cactaceae</taxon>
        <taxon>Opuntioideae</taxon>
        <taxon>Opuntia</taxon>
    </lineage>
</organism>
<evidence type="ECO:0000313" key="10">
    <source>
        <dbReference type="EMBL" id="MBA4679739.1"/>
    </source>
</evidence>
<dbReference type="EMBL" id="GISG01284382">
    <property type="protein sequence ID" value="MBA4679739.1"/>
    <property type="molecule type" value="Transcribed_RNA"/>
</dbReference>
<dbReference type="PANTHER" id="PTHR22298">
    <property type="entry name" value="ENDO-1,4-BETA-GLUCANASE"/>
    <property type="match status" value="1"/>
</dbReference>
<protein>
    <recommendedName>
        <fullName evidence="3">cellulase</fullName>
        <ecNumber evidence="3">3.2.1.4</ecNumber>
    </recommendedName>
</protein>
<evidence type="ECO:0000256" key="2">
    <source>
        <dbReference type="ARBA" id="ARBA00007072"/>
    </source>
</evidence>
<evidence type="ECO:0000256" key="1">
    <source>
        <dbReference type="ARBA" id="ARBA00000966"/>
    </source>
</evidence>
<dbReference type="InterPro" id="IPR012341">
    <property type="entry name" value="6hp_glycosidase-like_sf"/>
</dbReference>
<dbReference type="AlphaFoldDB" id="A0A7C9AZN9"/>
<evidence type="ECO:0000256" key="3">
    <source>
        <dbReference type="ARBA" id="ARBA00012601"/>
    </source>
</evidence>
<evidence type="ECO:0000256" key="5">
    <source>
        <dbReference type="ARBA" id="ARBA00023001"/>
    </source>
</evidence>
<dbReference type="InterPro" id="IPR008928">
    <property type="entry name" value="6-hairpin_glycosidase_sf"/>
</dbReference>
<sequence length="185" mass="21319">MDYARPVQATVAGPDLAGEMAAALASASIVFKDNRLYSKRLVKGAQALFAFARDPRRRRPYSRGNPWIEPYYNSTGYFDEYLWGATWLYFATGDHSYISLATNPGIAKNAMTLKWSRERSVLSWDNKVPSALMLLTRFRIFFNPGYPYETVLKQYHKLTDLFMCSYLEPFHLFGWSKGRKHPIPP</sequence>
<evidence type="ECO:0000256" key="8">
    <source>
        <dbReference type="ARBA" id="ARBA00023326"/>
    </source>
</evidence>
<evidence type="ECO:0000256" key="4">
    <source>
        <dbReference type="ARBA" id="ARBA00022801"/>
    </source>
</evidence>
<evidence type="ECO:0000256" key="7">
    <source>
        <dbReference type="ARBA" id="ARBA00023295"/>
    </source>
</evidence>
<accession>A0A7C9AZN9</accession>
<keyword evidence="4 10" id="KW-0378">Hydrolase</keyword>
<dbReference type="Pfam" id="PF00759">
    <property type="entry name" value="Glyco_hydro_9"/>
    <property type="match status" value="1"/>
</dbReference>
<feature type="domain" description="Glycoside hydrolase family 9" evidence="9">
    <location>
        <begin position="1"/>
        <end position="169"/>
    </location>
</feature>
<keyword evidence="7 10" id="KW-0326">Glycosidase</keyword>
<evidence type="ECO:0000256" key="6">
    <source>
        <dbReference type="ARBA" id="ARBA00023277"/>
    </source>
</evidence>
<keyword evidence="5" id="KW-0136">Cellulose degradation</keyword>
<dbReference type="EC" id="3.2.1.4" evidence="3"/>
<proteinExistence type="inferred from homology"/>
<dbReference type="GO" id="GO:0008810">
    <property type="term" value="F:cellulase activity"/>
    <property type="evidence" value="ECO:0007669"/>
    <property type="project" value="UniProtKB-EC"/>
</dbReference>
<name>A0A7C9AZN9_OPUST</name>
<keyword evidence="8" id="KW-0624">Polysaccharide degradation</keyword>
<keyword evidence="6" id="KW-0119">Carbohydrate metabolism</keyword>
<evidence type="ECO:0000259" key="9">
    <source>
        <dbReference type="Pfam" id="PF00759"/>
    </source>
</evidence>
<dbReference type="SUPFAM" id="SSF48208">
    <property type="entry name" value="Six-hairpin glycosidases"/>
    <property type="match status" value="1"/>
</dbReference>
<dbReference type="Gene3D" id="1.50.10.10">
    <property type="match status" value="1"/>
</dbReference>
<reference evidence="10" key="2">
    <citation type="submission" date="2020-07" db="EMBL/GenBank/DDBJ databases">
        <authorList>
            <person name="Vera ALvarez R."/>
            <person name="Arias-Moreno D.M."/>
            <person name="Jimenez-Jacinto V."/>
            <person name="Jimenez-Bremont J.F."/>
            <person name="Swaminathan K."/>
            <person name="Moose S.P."/>
            <person name="Guerrero-Gonzalez M.L."/>
            <person name="Marino-Ramirez L."/>
            <person name="Landsman D."/>
            <person name="Rodriguez-Kessler M."/>
            <person name="Delgado-Sanchez P."/>
        </authorList>
    </citation>
    <scope>NUCLEOTIDE SEQUENCE</scope>
    <source>
        <tissue evidence="10">Cladode</tissue>
    </source>
</reference>
<comment type="similarity">
    <text evidence="2">Belongs to the glycosyl hydrolase 9 (cellulase E) family.</text>
</comment>
<comment type="catalytic activity">
    <reaction evidence="1">
        <text>Endohydrolysis of (1-&gt;4)-beta-D-glucosidic linkages in cellulose, lichenin and cereal beta-D-glucans.</text>
        <dbReference type="EC" id="3.2.1.4"/>
    </reaction>
</comment>
<dbReference type="InterPro" id="IPR001701">
    <property type="entry name" value="Glyco_hydro_9"/>
</dbReference>
<dbReference type="GO" id="GO:0030245">
    <property type="term" value="P:cellulose catabolic process"/>
    <property type="evidence" value="ECO:0007669"/>
    <property type="project" value="UniProtKB-KW"/>
</dbReference>
<reference evidence="10" key="1">
    <citation type="journal article" date="2013" name="J. Plant Res.">
        <title>Effect of fungi and light on seed germination of three Opuntia species from semiarid lands of central Mexico.</title>
        <authorList>
            <person name="Delgado-Sanchez P."/>
            <person name="Jimenez-Bremont J.F."/>
            <person name="Guerrero-Gonzalez Mde L."/>
            <person name="Flores J."/>
        </authorList>
    </citation>
    <scope>NUCLEOTIDE SEQUENCE</scope>
    <source>
        <tissue evidence="10">Cladode</tissue>
    </source>
</reference>